<dbReference type="Pfam" id="PF14040">
    <property type="entry name" value="DNase_NucA_NucB"/>
    <property type="match status" value="1"/>
</dbReference>
<dbReference type="AlphaFoldDB" id="A0A3D9T5V5"/>
<organism evidence="2 3">
    <name type="scientific">Thermomonospora umbrina</name>
    <dbReference type="NCBI Taxonomy" id="111806"/>
    <lineage>
        <taxon>Bacteria</taxon>
        <taxon>Bacillati</taxon>
        <taxon>Actinomycetota</taxon>
        <taxon>Actinomycetes</taxon>
        <taxon>Streptosporangiales</taxon>
        <taxon>Thermomonosporaceae</taxon>
        <taxon>Thermomonospora</taxon>
    </lineage>
</organism>
<dbReference type="InterPro" id="IPR029476">
    <property type="entry name" value="DNase_NucA_NucB"/>
</dbReference>
<accession>A0A3D9T5V5</accession>
<evidence type="ECO:0000313" key="2">
    <source>
        <dbReference type="EMBL" id="REF00626.1"/>
    </source>
</evidence>
<dbReference type="Proteomes" id="UP000256661">
    <property type="component" value="Unassembled WGS sequence"/>
</dbReference>
<reference evidence="2 3" key="1">
    <citation type="submission" date="2018-08" db="EMBL/GenBank/DDBJ databases">
        <title>Sequencing the genomes of 1000 actinobacteria strains.</title>
        <authorList>
            <person name="Klenk H.-P."/>
        </authorList>
    </citation>
    <scope>NUCLEOTIDE SEQUENCE [LARGE SCALE GENOMIC DNA]</scope>
    <source>
        <strain evidence="2 3">DSM 43927</strain>
    </source>
</reference>
<name>A0A3D9T5V5_9ACTN</name>
<dbReference type="EMBL" id="QTTT01000001">
    <property type="protein sequence ID" value="REF00626.1"/>
    <property type="molecule type" value="Genomic_DNA"/>
</dbReference>
<comment type="caution">
    <text evidence="2">The sequence shown here is derived from an EMBL/GenBank/DDBJ whole genome shotgun (WGS) entry which is preliminary data.</text>
</comment>
<gene>
    <name evidence="2" type="ORF">DFJ69_6182</name>
</gene>
<protein>
    <submittedName>
        <fullName evidence="2">Deoxyribonuclease NucA/NucB</fullName>
    </submittedName>
</protein>
<keyword evidence="3" id="KW-1185">Reference proteome</keyword>
<sequence length="463" mass="50522">MAAVAVTAGVTGTANAAPAADPVPYTVVSGSTNGVIKGAPIAPQKAAAQLRADAEKRGAFYESPVSAMPGALSGNGSSQAEMPTTPAGAWLDDCLASTEATTPKGRVYNRFNWCQEVRYRADFTEIVDGEPVHRGTSYLTFQGAGIGYNDKRATRVFWRVKPGSVSYNWGLFDYFAPRRMPLAVGVECSQSSVSCTVSKGAATMEWQQWANFGWTHWDVFGHESGATSLNNPDKVSFTGWFFTLDSSNAKYKAPRTQTQPIGIRCDSATYFNIGTKRYPYACIYSGALPFLTYNAADGSNGQVARHIRDAQSAPDTTYPKEWHPKKIPGKWAANAGERAEPLHRVDRDGQFGRSNENWKRSACGQNTTVGNPWAPYYTPTTGLPATTAPDQQCDEYPFGSTWEGAADPDHDFSVRWVDKSHNASAGYRLLEFYVNDRILRYEPNFLGGTPSGPSADPFWVNIN</sequence>
<feature type="domain" description="Deoxyribonuclease NucA/NucB" evidence="1">
    <location>
        <begin position="375"/>
        <end position="438"/>
    </location>
</feature>
<evidence type="ECO:0000259" key="1">
    <source>
        <dbReference type="Pfam" id="PF14040"/>
    </source>
</evidence>
<proteinExistence type="predicted"/>
<evidence type="ECO:0000313" key="3">
    <source>
        <dbReference type="Proteomes" id="UP000256661"/>
    </source>
</evidence>